<dbReference type="EMBL" id="BTRK01000003">
    <property type="protein sequence ID" value="GMR43810.1"/>
    <property type="molecule type" value="Genomic_DNA"/>
</dbReference>
<organism evidence="2 3">
    <name type="scientific">Pristionchus mayeri</name>
    <dbReference type="NCBI Taxonomy" id="1317129"/>
    <lineage>
        <taxon>Eukaryota</taxon>
        <taxon>Metazoa</taxon>
        <taxon>Ecdysozoa</taxon>
        <taxon>Nematoda</taxon>
        <taxon>Chromadorea</taxon>
        <taxon>Rhabditida</taxon>
        <taxon>Rhabditina</taxon>
        <taxon>Diplogasteromorpha</taxon>
        <taxon>Diplogasteroidea</taxon>
        <taxon>Neodiplogasteridae</taxon>
        <taxon>Pristionchus</taxon>
    </lineage>
</organism>
<feature type="compositionally biased region" description="Polar residues" evidence="1">
    <location>
        <begin position="65"/>
        <end position="75"/>
    </location>
</feature>
<evidence type="ECO:0000313" key="2">
    <source>
        <dbReference type="EMBL" id="GMR43810.1"/>
    </source>
</evidence>
<reference evidence="3" key="1">
    <citation type="submission" date="2022-10" db="EMBL/GenBank/DDBJ databases">
        <title>Genome assembly of Pristionchus species.</title>
        <authorList>
            <person name="Yoshida K."/>
            <person name="Sommer R.J."/>
        </authorList>
    </citation>
    <scope>NUCLEOTIDE SEQUENCE [LARGE SCALE GENOMIC DNA]</scope>
    <source>
        <strain evidence="3">RS5460</strain>
    </source>
</reference>
<feature type="region of interest" description="Disordered" evidence="1">
    <location>
        <begin position="1"/>
        <end position="142"/>
    </location>
</feature>
<evidence type="ECO:0000256" key="1">
    <source>
        <dbReference type="SAM" id="MobiDB-lite"/>
    </source>
</evidence>
<feature type="non-terminal residue" evidence="2">
    <location>
        <position position="1"/>
    </location>
</feature>
<sequence>RGDLPPMLEPKYEATELPLSSLDGNKMEPKEEELKEEDSLTGNADNEVGGRDTLADDPVDKQGRPSYSNESNDSMVNEVIESEGEKGEELDEANLSKDNAIGDLDSMADDPIENEGEEKETSDGVPDMTKNSSEIVEVEKRR</sequence>
<gene>
    <name evidence="2" type="ORF">PMAYCL1PPCAC_14005</name>
</gene>
<feature type="non-terminal residue" evidence="2">
    <location>
        <position position="142"/>
    </location>
</feature>
<accession>A0AAN4ZTY2</accession>
<feature type="compositionally biased region" description="Basic and acidic residues" evidence="1">
    <location>
        <begin position="48"/>
        <end position="63"/>
    </location>
</feature>
<name>A0AAN4ZTY2_9BILA</name>
<feature type="compositionally biased region" description="Acidic residues" evidence="1">
    <location>
        <begin position="106"/>
        <end position="120"/>
    </location>
</feature>
<dbReference type="AlphaFoldDB" id="A0AAN4ZTY2"/>
<dbReference type="Proteomes" id="UP001328107">
    <property type="component" value="Unassembled WGS sequence"/>
</dbReference>
<protein>
    <submittedName>
        <fullName evidence="2">Uncharacterized protein</fullName>
    </submittedName>
</protein>
<proteinExistence type="predicted"/>
<evidence type="ECO:0000313" key="3">
    <source>
        <dbReference type="Proteomes" id="UP001328107"/>
    </source>
</evidence>
<comment type="caution">
    <text evidence="2">The sequence shown here is derived from an EMBL/GenBank/DDBJ whole genome shotgun (WGS) entry which is preliminary data.</text>
</comment>
<keyword evidence="3" id="KW-1185">Reference proteome</keyword>
<feature type="compositionally biased region" description="Acidic residues" evidence="1">
    <location>
        <begin position="80"/>
        <end position="92"/>
    </location>
</feature>